<dbReference type="CDD" id="cd11326">
    <property type="entry name" value="AmyAc_Glg_debranch"/>
    <property type="match status" value="1"/>
</dbReference>
<dbReference type="AlphaFoldDB" id="A0A1H7YMV6"/>
<dbReference type="InterPro" id="IPR017853">
    <property type="entry name" value="GH"/>
</dbReference>
<evidence type="ECO:0000256" key="4">
    <source>
        <dbReference type="SAM" id="MobiDB-lite"/>
    </source>
</evidence>
<dbReference type="CDD" id="cd02856">
    <property type="entry name" value="E_set_GDE_Isoamylase_N"/>
    <property type="match status" value="1"/>
</dbReference>
<evidence type="ECO:0000256" key="1">
    <source>
        <dbReference type="ARBA" id="ARBA00008061"/>
    </source>
</evidence>
<dbReference type="STRING" id="1036779.SAMN04515666_11213"/>
<dbReference type="NCBIfam" id="TIGR02100">
    <property type="entry name" value="glgX_debranch"/>
    <property type="match status" value="1"/>
</dbReference>
<gene>
    <name evidence="6" type="ORF">SAMN04515666_11213</name>
</gene>
<dbReference type="GO" id="GO:0005980">
    <property type="term" value="P:glycogen catabolic process"/>
    <property type="evidence" value="ECO:0007669"/>
    <property type="project" value="InterPro"/>
</dbReference>
<dbReference type="Pfam" id="PF02922">
    <property type="entry name" value="CBM_48"/>
    <property type="match status" value="1"/>
</dbReference>
<dbReference type="Gene3D" id="2.60.40.10">
    <property type="entry name" value="Immunoglobulins"/>
    <property type="match status" value="1"/>
</dbReference>
<organism evidence="6 7">
    <name type="scientific">Bosea lupini</name>
    <dbReference type="NCBI Taxonomy" id="1036779"/>
    <lineage>
        <taxon>Bacteria</taxon>
        <taxon>Pseudomonadati</taxon>
        <taxon>Pseudomonadota</taxon>
        <taxon>Alphaproteobacteria</taxon>
        <taxon>Hyphomicrobiales</taxon>
        <taxon>Boseaceae</taxon>
        <taxon>Bosea</taxon>
    </lineage>
</organism>
<evidence type="ECO:0000313" key="7">
    <source>
        <dbReference type="Proteomes" id="UP000199664"/>
    </source>
</evidence>
<protein>
    <submittedName>
        <fullName evidence="6">Glycogen operon protein</fullName>
    </submittedName>
</protein>
<dbReference type="InterPro" id="IPR006047">
    <property type="entry name" value="GH13_cat_dom"/>
</dbReference>
<dbReference type="RefSeq" id="WP_167561761.1">
    <property type="nucleotide sequence ID" value="NZ_FOAN01000012.1"/>
</dbReference>
<dbReference type="InterPro" id="IPR044505">
    <property type="entry name" value="GlgX_Isoamylase_N_E_set"/>
</dbReference>
<dbReference type="EMBL" id="FOAN01000012">
    <property type="protein sequence ID" value="SEM46618.1"/>
    <property type="molecule type" value="Genomic_DNA"/>
</dbReference>
<accession>A0A1H7YMV6</accession>
<dbReference type="InterPro" id="IPR013783">
    <property type="entry name" value="Ig-like_fold"/>
</dbReference>
<dbReference type="InterPro" id="IPR004193">
    <property type="entry name" value="Glyco_hydro_13_N"/>
</dbReference>
<keyword evidence="3" id="KW-0326">Glycosidase</keyword>
<dbReference type="SMART" id="SM00642">
    <property type="entry name" value="Aamy"/>
    <property type="match status" value="1"/>
</dbReference>
<feature type="domain" description="Glycosyl hydrolase family 13 catalytic" evidence="5">
    <location>
        <begin position="149"/>
        <end position="544"/>
    </location>
</feature>
<dbReference type="PANTHER" id="PTHR43002">
    <property type="entry name" value="GLYCOGEN DEBRANCHING ENZYME"/>
    <property type="match status" value="1"/>
</dbReference>
<dbReference type="InterPro" id="IPR014756">
    <property type="entry name" value="Ig_E-set"/>
</dbReference>
<feature type="compositionally biased region" description="Basic and acidic residues" evidence="4">
    <location>
        <begin position="474"/>
        <end position="483"/>
    </location>
</feature>
<dbReference type="SUPFAM" id="SSF51445">
    <property type="entry name" value="(Trans)glycosidases"/>
    <property type="match status" value="1"/>
</dbReference>
<feature type="region of interest" description="Disordered" evidence="4">
    <location>
        <begin position="452"/>
        <end position="483"/>
    </location>
</feature>
<dbReference type="Gene3D" id="3.20.20.80">
    <property type="entry name" value="Glycosidases"/>
    <property type="match status" value="1"/>
</dbReference>
<evidence type="ECO:0000256" key="2">
    <source>
        <dbReference type="ARBA" id="ARBA00022801"/>
    </source>
</evidence>
<name>A0A1H7YMV6_9HYPH</name>
<evidence type="ECO:0000313" key="6">
    <source>
        <dbReference type="EMBL" id="SEM46618.1"/>
    </source>
</evidence>
<dbReference type="Proteomes" id="UP000199664">
    <property type="component" value="Unassembled WGS sequence"/>
</dbReference>
<comment type="similarity">
    <text evidence="1">Belongs to the glycosyl hydrolase 13 family.</text>
</comment>
<keyword evidence="7" id="KW-1185">Reference proteome</keyword>
<feature type="compositionally biased region" description="Basic and acidic residues" evidence="4">
    <location>
        <begin position="452"/>
        <end position="465"/>
    </location>
</feature>
<sequence length="667" mass="72384">MTAELIHCRLPPQLGATATADGVAFAVFSQNGERVLVSLFDDSGEVETARLPLPCRSGDLHHGLLPGAGPGLRYGLRAEGPWQPHRGHRFDPAKLLVDPYARAIDRPFHWDSRLAQHGEETADFVPRCIVVAQNAPLFVESAQPSFIYEIAAKAFSMRHPAVPETLRGTLAALSEPRIIDHLRRLGVSHVELMPIAAWMDERHLPPMGLRNGWGYNPVNFFALDPRLAPGGVDDLRKLCTAYAQAGIGVLLDIVLNHTAESDELGATISLRGLDNAVYYRHAQDDPGRLVNDTGCGHTLALDRAPVVRLAMDALRCWLSLGVAGFRFDLATVMGRTAAGFTPDAPLLAAILQDPALSQAVLIAEPWDIGPGGYRLGEFPFPFAEWNGRFRDDVRRFWRGDAGMAGALATRLSGSSDLFAAQHRGPHASINFVAAHDGFTLGDLVSYAAKHNEANGESNRDGDNDSHSWNNGLEGRTDEPEVTAHRARDVRALLATLFASRGIPMLTAGDELGRTQHGNNNAYAQDNETTWLDWANADDSLIAFTADLSRLRRELPLLSRNGFLSGTGDPPNARWLKPDGSPIADEDWQSLDLVCLLLRDRADNVLVAINRTRVGARLAQAEQGWVRLLSSADAADDLPARSVSLWLPGSHRAISATTSGRSASAVKA</sequence>
<dbReference type="SUPFAM" id="SSF81296">
    <property type="entry name" value="E set domains"/>
    <property type="match status" value="1"/>
</dbReference>
<reference evidence="7" key="1">
    <citation type="submission" date="2016-10" db="EMBL/GenBank/DDBJ databases">
        <authorList>
            <person name="Varghese N."/>
            <person name="Submissions S."/>
        </authorList>
    </citation>
    <scope>NUCLEOTIDE SEQUENCE [LARGE SCALE GENOMIC DNA]</scope>
    <source>
        <strain evidence="7">LMG 26383,CCUG 61248,R- 45681</strain>
    </source>
</reference>
<proteinExistence type="inferred from homology"/>
<evidence type="ECO:0000256" key="3">
    <source>
        <dbReference type="ARBA" id="ARBA00023295"/>
    </source>
</evidence>
<dbReference type="GO" id="GO:0004135">
    <property type="term" value="F:amylo-alpha-1,6-glucosidase activity"/>
    <property type="evidence" value="ECO:0007669"/>
    <property type="project" value="InterPro"/>
</dbReference>
<evidence type="ECO:0000259" key="5">
    <source>
        <dbReference type="SMART" id="SM00642"/>
    </source>
</evidence>
<keyword evidence="2" id="KW-0378">Hydrolase</keyword>
<dbReference type="InterPro" id="IPR011837">
    <property type="entry name" value="Glycogen_debranch_GlgX"/>
</dbReference>